<feature type="domain" description="SH3" evidence="4">
    <location>
        <begin position="609"/>
        <end position="680"/>
    </location>
</feature>
<dbReference type="InterPro" id="IPR000719">
    <property type="entry name" value="Prot_kinase_dom"/>
</dbReference>
<dbReference type="Pfam" id="PF02828">
    <property type="entry name" value="L27"/>
    <property type="match status" value="1"/>
</dbReference>
<dbReference type="InterPro" id="IPR050716">
    <property type="entry name" value="MAGUK"/>
</dbReference>
<dbReference type="Gene3D" id="3.40.50.300">
    <property type="entry name" value="P-loop containing nucleotide triphosphate hydrolases"/>
    <property type="match status" value="1"/>
</dbReference>
<dbReference type="Gene3D" id="1.10.510.10">
    <property type="entry name" value="Transferase(Phosphotransferase) domain 1"/>
    <property type="match status" value="1"/>
</dbReference>
<dbReference type="InterPro" id="IPR008145">
    <property type="entry name" value="GK/Ca_channel_bsu"/>
</dbReference>
<dbReference type="InterPro" id="IPR011009">
    <property type="entry name" value="Kinase-like_dom_sf"/>
</dbReference>
<comment type="similarity">
    <text evidence="1">Belongs to the MAGUK family.</text>
</comment>
<evidence type="ECO:0000313" key="11">
    <source>
        <dbReference type="WBParaSite" id="HDID_0000755101-mRNA-1"/>
    </source>
</evidence>
<dbReference type="Pfam" id="PF07653">
    <property type="entry name" value="SH3_2"/>
    <property type="match status" value="1"/>
</dbReference>
<dbReference type="InterPro" id="IPR027417">
    <property type="entry name" value="P-loop_NTPase"/>
</dbReference>
<reference evidence="9 10" key="2">
    <citation type="submission" date="2018-11" db="EMBL/GenBank/DDBJ databases">
        <authorList>
            <consortium name="Pathogen Informatics"/>
        </authorList>
    </citation>
    <scope>NUCLEOTIDE SEQUENCE [LARGE SCALE GENOMIC DNA]</scope>
</reference>
<evidence type="ECO:0000313" key="10">
    <source>
        <dbReference type="Proteomes" id="UP000274504"/>
    </source>
</evidence>
<dbReference type="PROSITE" id="PS00856">
    <property type="entry name" value="GUANYLATE_KINASE_1"/>
    <property type="match status" value="1"/>
</dbReference>
<dbReference type="SMART" id="SM00072">
    <property type="entry name" value="GuKc"/>
    <property type="match status" value="1"/>
</dbReference>
<dbReference type="GO" id="GO:0005524">
    <property type="term" value="F:ATP binding"/>
    <property type="evidence" value="ECO:0007669"/>
    <property type="project" value="InterPro"/>
</dbReference>
<dbReference type="EMBL" id="UYSG01010946">
    <property type="protein sequence ID" value="VDL59867.1"/>
    <property type="molecule type" value="Genomic_DNA"/>
</dbReference>
<feature type="domain" description="L27" evidence="8">
    <location>
        <begin position="424"/>
        <end position="480"/>
    </location>
</feature>
<dbReference type="CDD" id="cd00071">
    <property type="entry name" value="GMPK"/>
    <property type="match status" value="1"/>
</dbReference>
<evidence type="ECO:0000259" key="5">
    <source>
        <dbReference type="PROSITE" id="PS50011"/>
    </source>
</evidence>
<dbReference type="SUPFAM" id="SSF101288">
    <property type="entry name" value="L27 domain"/>
    <property type="match status" value="2"/>
</dbReference>
<dbReference type="InterPro" id="IPR014775">
    <property type="entry name" value="L27_C"/>
</dbReference>
<dbReference type="InterPro" id="IPR036034">
    <property type="entry name" value="PDZ_sf"/>
</dbReference>
<dbReference type="CDD" id="cd10831">
    <property type="entry name" value="PDZ_CASK-like"/>
    <property type="match status" value="1"/>
</dbReference>
<dbReference type="SUPFAM" id="SSF56112">
    <property type="entry name" value="Protein kinase-like (PK-like)"/>
    <property type="match status" value="1"/>
</dbReference>
<reference evidence="11" key="1">
    <citation type="submission" date="2016-04" db="UniProtKB">
        <authorList>
            <consortium name="WormBaseParasite"/>
        </authorList>
    </citation>
    <scope>IDENTIFICATION</scope>
</reference>
<dbReference type="PROSITE" id="PS50011">
    <property type="entry name" value="PROTEIN_KINASE_DOM"/>
    <property type="match status" value="1"/>
</dbReference>
<keyword evidence="2 3" id="KW-0728">SH3 domain</keyword>
<dbReference type="PROSITE" id="PS50052">
    <property type="entry name" value="GUANYLATE_KINASE_2"/>
    <property type="match status" value="1"/>
</dbReference>
<dbReference type="FunFam" id="1.10.510.10:FF:001592">
    <property type="entry name" value="Peripheral plasma membrane protein CASK"/>
    <property type="match status" value="1"/>
</dbReference>
<dbReference type="PANTHER" id="PTHR23122">
    <property type="entry name" value="MEMBRANE-ASSOCIATED GUANYLATE KINASE MAGUK"/>
    <property type="match status" value="1"/>
</dbReference>
<organism evidence="11">
    <name type="scientific">Hymenolepis diminuta</name>
    <name type="common">Rat tapeworm</name>
    <dbReference type="NCBI Taxonomy" id="6216"/>
    <lineage>
        <taxon>Eukaryota</taxon>
        <taxon>Metazoa</taxon>
        <taxon>Spiralia</taxon>
        <taxon>Lophotrochozoa</taxon>
        <taxon>Platyhelminthes</taxon>
        <taxon>Cestoda</taxon>
        <taxon>Eucestoda</taxon>
        <taxon>Cyclophyllidea</taxon>
        <taxon>Hymenolepididae</taxon>
        <taxon>Hymenolepis</taxon>
    </lineage>
</organism>
<dbReference type="Gene3D" id="6.10.140.620">
    <property type="match status" value="1"/>
</dbReference>
<dbReference type="InterPro" id="IPR020590">
    <property type="entry name" value="Guanylate_kinase_CS"/>
</dbReference>
<dbReference type="Pfam" id="PF00595">
    <property type="entry name" value="PDZ"/>
    <property type="match status" value="1"/>
</dbReference>
<dbReference type="STRING" id="6216.A0A158QEK5"/>
<dbReference type="SMART" id="SM00326">
    <property type="entry name" value="SH3"/>
    <property type="match status" value="1"/>
</dbReference>
<sequence>MGDEDVLFDDTYELCEIIGNLFLYFRGPFSVVRRCVHHESGQSFAVKIIDITKFTGSPGLSTADLKREASICHLLKHPHIVELIETYSSDGMLYMVFEYMEGADLCHEIVKRATAGFIYSEAVASHYMRQVLEAIKYCHENNIVHRDLKPHCVVLANKQNSAPAKVGGFGIADLLKPEEGFFSADAPFTVDQEIFVSLRQDQYGRIGTPHYMSPEMVLHEPYGKPVDAWSCGVFLCVLLSGSLPFYGTRETLYSQILNGQYRMNPDIWNAISPEAKDLTMRLLDVDPNRRLTIEEALRHPWIAQKSRAPKTHLHETVEAMKHFNARRRLKGGILAAVSSTKWASFYSDANGTRAGEFIEEDDEVTSAAVSAILESLEEMQCLTESGPEATEWKELAFQDQQLCDLLELYDLINSNPLSPNVTLPDNATLKSHDVISELNTPVSDEYVRDVDELRYILTLPHFRALLRARDVIAHDVYGEAAVRVTPPPTTTFGSSTGNGEEDIKDDADGAIDTGHHVTRVRLVQFQKTTDEPMGITLKLNEEDKCIVARIMHGGMIHRQGTLHVGDELREINSEPVYGKSVEYLQRKLREARGSVTLKIVPSYRTNPIQCEIYVRAMFNYNPDADELIPCTQAGIRFHVGDILQIISKDDHNWWQARLWGSDPQSPAGLIPSPELQEWRAANHAVEFSHGHNNQQVVSCGSWFMRKKRGNHSTSRSASDRTRHSFIYDQLDLFTYEEVVRLPSFRRRTLVLLGAHGVGRRHIKNCLIQSAPDKYAYPIPHTTRAPRKDEVYGKNYYFVTQEEMMRDITNNEYLEYGTHEQAMYGTKLDTIRQIHAAGLIAILDVEPQALKVLRTAEFAPCVIFIAAPDLNSIFADLHCPNDGSLERLARESQLLEQHFEHFFDMKIINNDMEETIKKLQTGIEEIQVRPQWIPVTWVY</sequence>
<accession>A0A158QEK5</accession>
<feature type="domain" description="Guanylate kinase-like" evidence="6">
    <location>
        <begin position="746"/>
        <end position="923"/>
    </location>
</feature>
<dbReference type="Gene3D" id="1.10.287.650">
    <property type="entry name" value="L27 domain"/>
    <property type="match status" value="2"/>
</dbReference>
<dbReference type="InterPro" id="IPR001478">
    <property type="entry name" value="PDZ"/>
</dbReference>
<dbReference type="CDD" id="cd12035">
    <property type="entry name" value="SH3_MPP1-like"/>
    <property type="match status" value="1"/>
</dbReference>
<name>A0A158QEK5_HYMDI</name>
<dbReference type="PROSITE" id="PS50106">
    <property type="entry name" value="PDZ"/>
    <property type="match status" value="1"/>
</dbReference>
<evidence type="ECO:0000256" key="2">
    <source>
        <dbReference type="ARBA" id="ARBA00022443"/>
    </source>
</evidence>
<dbReference type="Gene3D" id="3.30.200.20">
    <property type="entry name" value="Phosphorylase Kinase, domain 1"/>
    <property type="match status" value="1"/>
</dbReference>
<dbReference type="InterPro" id="IPR008144">
    <property type="entry name" value="Guanylate_kin-like_dom"/>
</dbReference>
<dbReference type="SUPFAM" id="SSF52540">
    <property type="entry name" value="P-loop containing nucleoside triphosphate hydrolases"/>
    <property type="match status" value="1"/>
</dbReference>
<evidence type="ECO:0000256" key="3">
    <source>
        <dbReference type="PROSITE-ProRule" id="PRU00192"/>
    </source>
</evidence>
<dbReference type="OrthoDB" id="336747at2759"/>
<dbReference type="InterPro" id="IPR036028">
    <property type="entry name" value="SH3-like_dom_sf"/>
</dbReference>
<dbReference type="Pfam" id="PF00069">
    <property type="entry name" value="Pkinase"/>
    <property type="match status" value="1"/>
</dbReference>
<evidence type="ECO:0000259" key="8">
    <source>
        <dbReference type="PROSITE" id="PS51022"/>
    </source>
</evidence>
<dbReference type="FunFam" id="3.40.50.300:FF:000146">
    <property type="entry name" value="MAGUK p55 subfamily member 6 isoform X1"/>
    <property type="match status" value="1"/>
</dbReference>
<dbReference type="SMART" id="SM00228">
    <property type="entry name" value="PDZ"/>
    <property type="match status" value="1"/>
</dbReference>
<dbReference type="Gene3D" id="2.30.30.40">
    <property type="entry name" value="SH3 Domains"/>
    <property type="match status" value="1"/>
</dbReference>
<feature type="domain" description="PDZ" evidence="7">
    <location>
        <begin position="522"/>
        <end position="603"/>
    </location>
</feature>
<evidence type="ECO:0000259" key="4">
    <source>
        <dbReference type="PROSITE" id="PS50002"/>
    </source>
</evidence>
<dbReference type="InterPro" id="IPR004172">
    <property type="entry name" value="L27_dom"/>
</dbReference>
<evidence type="ECO:0000259" key="6">
    <source>
        <dbReference type="PROSITE" id="PS50052"/>
    </source>
</evidence>
<protein>
    <submittedName>
        <fullName evidence="11">Peripheral plasma membrane protein CASK</fullName>
    </submittedName>
</protein>
<dbReference type="WBParaSite" id="HDID_0000755101-mRNA-1">
    <property type="protein sequence ID" value="HDID_0000755101-mRNA-1"/>
    <property type="gene ID" value="HDID_0000755101"/>
</dbReference>
<dbReference type="FunFam" id="3.30.63.10:FF:000002">
    <property type="entry name" value="Guanylate kinase 1"/>
    <property type="match status" value="1"/>
</dbReference>
<dbReference type="Pfam" id="PF00625">
    <property type="entry name" value="Guanylate_kin"/>
    <property type="match status" value="1"/>
</dbReference>
<dbReference type="AlphaFoldDB" id="A0A158QEK5"/>
<dbReference type="SMART" id="SM00220">
    <property type="entry name" value="S_TKc"/>
    <property type="match status" value="1"/>
</dbReference>
<dbReference type="PROSITE" id="PS50002">
    <property type="entry name" value="SH3"/>
    <property type="match status" value="1"/>
</dbReference>
<evidence type="ECO:0000256" key="1">
    <source>
        <dbReference type="ARBA" id="ARBA00007014"/>
    </source>
</evidence>
<dbReference type="InterPro" id="IPR036892">
    <property type="entry name" value="L27_dom_sf"/>
</dbReference>
<evidence type="ECO:0000259" key="7">
    <source>
        <dbReference type="PROSITE" id="PS50106"/>
    </source>
</evidence>
<dbReference type="SUPFAM" id="SSF50156">
    <property type="entry name" value="PDZ domain-like"/>
    <property type="match status" value="1"/>
</dbReference>
<dbReference type="FunFam" id="2.30.42.10:FF:000016">
    <property type="entry name" value="peripheral plasma membrane protein CASK isoform X2"/>
    <property type="match status" value="1"/>
</dbReference>
<evidence type="ECO:0000313" key="9">
    <source>
        <dbReference type="EMBL" id="VDL59867.1"/>
    </source>
</evidence>
<feature type="domain" description="Protein kinase" evidence="5">
    <location>
        <begin position="18"/>
        <end position="302"/>
    </location>
</feature>
<dbReference type="Gene3D" id="2.30.42.10">
    <property type="match status" value="1"/>
</dbReference>
<dbReference type="Proteomes" id="UP000274504">
    <property type="component" value="Unassembled WGS sequence"/>
</dbReference>
<dbReference type="FunFam" id="3.30.200.20:FF:000051">
    <property type="entry name" value="Peripheral plasma membrane protein CASK isoform B"/>
    <property type="match status" value="1"/>
</dbReference>
<dbReference type="InterPro" id="IPR001452">
    <property type="entry name" value="SH3_domain"/>
</dbReference>
<dbReference type="SUPFAM" id="SSF50044">
    <property type="entry name" value="SH3-domain"/>
    <property type="match status" value="1"/>
</dbReference>
<gene>
    <name evidence="9" type="ORF">HDID_LOCUS7549</name>
</gene>
<dbReference type="PROSITE" id="PS51022">
    <property type="entry name" value="L27"/>
    <property type="match status" value="1"/>
</dbReference>
<proteinExistence type="inferred from homology"/>
<dbReference type="GO" id="GO:0004672">
    <property type="term" value="F:protein kinase activity"/>
    <property type="evidence" value="ECO:0007669"/>
    <property type="project" value="InterPro"/>
</dbReference>